<accession>A0A1P8MR89</accession>
<dbReference type="STRING" id="299262.BWR18_01580"/>
<reference evidence="3 4" key="1">
    <citation type="submission" date="2017-01" db="EMBL/GenBank/DDBJ databases">
        <title>Complete genome of Tateyamaria omphalii DOK1-4 isolated from seawater in Dokdo.</title>
        <authorList>
            <person name="Kim J.H."/>
            <person name="Chi W.-J."/>
        </authorList>
    </citation>
    <scope>NUCLEOTIDE SEQUENCE [LARGE SCALE GENOMIC DNA]</scope>
    <source>
        <strain evidence="3 4">DOK1-4</strain>
    </source>
</reference>
<feature type="compositionally biased region" description="Basic and acidic residues" evidence="1">
    <location>
        <begin position="32"/>
        <end position="41"/>
    </location>
</feature>
<name>A0A1P8MR89_9RHOB</name>
<sequence>MEGRPLNSLRNSASYIGINLISTTGVYVSGQKDLRKTERQRNMTRNNRADTSQAHITENLKRAFQDTSDEDVPDKFRVMLNMFRDQSGPVALKRGTHST</sequence>
<organism evidence="3 4">
    <name type="scientific">Tateyamaria omphalii</name>
    <dbReference type="NCBI Taxonomy" id="299262"/>
    <lineage>
        <taxon>Bacteria</taxon>
        <taxon>Pseudomonadati</taxon>
        <taxon>Pseudomonadota</taxon>
        <taxon>Alphaproteobacteria</taxon>
        <taxon>Rhodobacterales</taxon>
        <taxon>Roseobacteraceae</taxon>
        <taxon>Tateyamaria</taxon>
    </lineage>
</organism>
<dbReference type="Proteomes" id="UP000186336">
    <property type="component" value="Chromosome"/>
</dbReference>
<evidence type="ECO:0000256" key="1">
    <source>
        <dbReference type="SAM" id="MobiDB-lite"/>
    </source>
</evidence>
<evidence type="ECO:0000313" key="3">
    <source>
        <dbReference type="EMBL" id="APX10532.1"/>
    </source>
</evidence>
<proteinExistence type="predicted"/>
<protein>
    <recommendedName>
        <fullName evidence="2">Anti-sigma factor NepR domain-containing protein</fullName>
    </recommendedName>
</protein>
<keyword evidence="4" id="KW-1185">Reference proteome</keyword>
<feature type="region of interest" description="Disordered" evidence="1">
    <location>
        <begin position="32"/>
        <end position="56"/>
    </location>
</feature>
<dbReference type="Pfam" id="PF18557">
    <property type="entry name" value="NepR"/>
    <property type="match status" value="1"/>
</dbReference>
<feature type="domain" description="Anti-sigma factor NepR" evidence="2">
    <location>
        <begin position="53"/>
        <end position="80"/>
    </location>
</feature>
<gene>
    <name evidence="3" type="ORF">BWR18_01580</name>
</gene>
<dbReference type="InterPro" id="IPR041649">
    <property type="entry name" value="NepR"/>
</dbReference>
<evidence type="ECO:0000259" key="2">
    <source>
        <dbReference type="Pfam" id="PF18557"/>
    </source>
</evidence>
<dbReference type="AlphaFoldDB" id="A0A1P8MR89"/>
<evidence type="ECO:0000313" key="4">
    <source>
        <dbReference type="Proteomes" id="UP000186336"/>
    </source>
</evidence>
<dbReference type="EMBL" id="CP019312">
    <property type="protein sequence ID" value="APX10532.1"/>
    <property type="molecule type" value="Genomic_DNA"/>
</dbReference>
<feature type="compositionally biased region" description="Polar residues" evidence="1">
    <location>
        <begin position="43"/>
        <end position="56"/>
    </location>
</feature>
<dbReference type="KEGG" id="tom:BWR18_01580"/>